<evidence type="ECO:0000313" key="4">
    <source>
        <dbReference type="Proteomes" id="UP000290287"/>
    </source>
</evidence>
<evidence type="ECO:0000259" key="1">
    <source>
        <dbReference type="PROSITE" id="PS50943"/>
    </source>
</evidence>
<dbReference type="GO" id="GO:0003677">
    <property type="term" value="F:DNA binding"/>
    <property type="evidence" value="ECO:0007669"/>
    <property type="project" value="InterPro"/>
</dbReference>
<dbReference type="InterPro" id="IPR010982">
    <property type="entry name" value="Lambda_DNA-bd_dom_sf"/>
</dbReference>
<dbReference type="SMART" id="SM00530">
    <property type="entry name" value="HTH_XRE"/>
    <property type="match status" value="2"/>
</dbReference>
<proteinExistence type="predicted"/>
<keyword evidence="4" id="KW-1185">Reference proteome</keyword>
<protein>
    <recommendedName>
        <fullName evidence="1">HTH cro/C1-type domain-containing protein</fullName>
    </recommendedName>
</protein>
<evidence type="ECO:0000313" key="2">
    <source>
        <dbReference type="EMBL" id="RXJ71834.1"/>
    </source>
</evidence>
<dbReference type="RefSeq" id="WP_129122935.1">
    <property type="nucleotide sequence ID" value="NZ_PEIB01000018.1"/>
</dbReference>
<dbReference type="PROSITE" id="PS50943">
    <property type="entry name" value="HTH_CROC1"/>
    <property type="match status" value="2"/>
</dbReference>
<dbReference type="OrthoDB" id="5916130at2"/>
<dbReference type="Pfam" id="PF01381">
    <property type="entry name" value="HTH_3"/>
    <property type="match status" value="1"/>
</dbReference>
<feature type="domain" description="HTH cro/C1-type" evidence="1">
    <location>
        <begin position="33"/>
        <end position="86"/>
    </location>
</feature>
<reference evidence="3 4" key="1">
    <citation type="submission" date="2017-10" db="EMBL/GenBank/DDBJ databases">
        <title>Nyctiphanis sp. nov., isolated from the stomach of the euphausiid Nyctiphanes simplex (Hansen, 1911) in the Gulf of California.</title>
        <authorList>
            <person name="Gomez-Gil B."/>
            <person name="Aguilar-Mendez M."/>
            <person name="Lopez-Cortes A."/>
            <person name="Gomez-Gutierrez J."/>
            <person name="Roque A."/>
            <person name="Lang E."/>
            <person name="Gonzalez-Castillo A."/>
        </authorList>
    </citation>
    <scope>NUCLEOTIDE SEQUENCE [LARGE SCALE GENOMIC DNA]</scope>
    <source>
        <strain evidence="3 4">CAIM 600</strain>
    </source>
</reference>
<comment type="caution">
    <text evidence="3">The sequence shown here is derived from an EMBL/GenBank/DDBJ whole genome shotgun (WGS) entry which is preliminary data.</text>
</comment>
<evidence type="ECO:0000313" key="3">
    <source>
        <dbReference type="EMBL" id="RXJ72585.1"/>
    </source>
</evidence>
<accession>A0A4Q0YPV9</accession>
<dbReference type="AlphaFoldDB" id="A0A4Q0YPV9"/>
<dbReference type="EMBL" id="PEIB01000031">
    <property type="protein sequence ID" value="RXJ71834.1"/>
    <property type="molecule type" value="Genomic_DNA"/>
</dbReference>
<dbReference type="CDD" id="cd00093">
    <property type="entry name" value="HTH_XRE"/>
    <property type="match status" value="2"/>
</dbReference>
<feature type="domain" description="HTH cro/C1-type" evidence="1">
    <location>
        <begin position="167"/>
        <end position="205"/>
    </location>
</feature>
<gene>
    <name evidence="3" type="ORF">CS022_14845</name>
    <name evidence="2" type="ORF">CS022_19390</name>
</gene>
<dbReference type="InterPro" id="IPR001387">
    <property type="entry name" value="Cro/C1-type_HTH"/>
</dbReference>
<dbReference type="SUPFAM" id="SSF47413">
    <property type="entry name" value="lambda repressor-like DNA-binding domains"/>
    <property type="match status" value="2"/>
</dbReference>
<sequence>MDYFCFEQINSLKEPLAITFDDENFAYQIGRNLLKYRKIADINQQVMAEAFGVSIAQYRKYEKGEDCPKMHSVARWSIITGSPNTLLLSDTDYAQYVSIPEKVWELVPFLCALSHSSDLVFNSLFSLSREIVDVASEQEVFFGDVPDLSNILIDIESNYYVKVAKNMKLIRDCLELSQDSLSELLGISLSAYQQYEKQINSPRISFSFFARSHSILQLNSRWATTGKTEFSKFNLRRNHRISLMLPIINSSSRHQKVSIQEIFKSVSQSLINEQLDSEISKYESLKSN</sequence>
<dbReference type="Gene3D" id="1.10.260.40">
    <property type="entry name" value="lambda repressor-like DNA-binding domains"/>
    <property type="match status" value="2"/>
</dbReference>
<organism evidence="3 4">
    <name type="scientific">Veronia nyctiphanis</name>
    <dbReference type="NCBI Taxonomy" id="1278244"/>
    <lineage>
        <taxon>Bacteria</taxon>
        <taxon>Pseudomonadati</taxon>
        <taxon>Pseudomonadota</taxon>
        <taxon>Gammaproteobacteria</taxon>
        <taxon>Vibrionales</taxon>
        <taxon>Vibrionaceae</taxon>
        <taxon>Veronia</taxon>
    </lineage>
</organism>
<name>A0A4Q0YPV9_9GAMM</name>
<dbReference type="EMBL" id="PEIB01000018">
    <property type="protein sequence ID" value="RXJ72585.1"/>
    <property type="molecule type" value="Genomic_DNA"/>
</dbReference>
<dbReference type="Proteomes" id="UP000290287">
    <property type="component" value="Unassembled WGS sequence"/>
</dbReference>